<dbReference type="GO" id="GO:0047372">
    <property type="term" value="F:monoacylglycerol lipase activity"/>
    <property type="evidence" value="ECO:0007669"/>
    <property type="project" value="TreeGrafter"/>
</dbReference>
<evidence type="ECO:0000313" key="2">
    <source>
        <dbReference type="EMBL" id="RWA12307.1"/>
    </source>
</evidence>
<dbReference type="InterPro" id="IPR050266">
    <property type="entry name" value="AB_hydrolase_sf"/>
</dbReference>
<dbReference type="EMBL" id="RYZI01000054">
    <property type="protein sequence ID" value="RWA12307.1"/>
    <property type="molecule type" value="Genomic_DNA"/>
</dbReference>
<dbReference type="GO" id="GO:0016020">
    <property type="term" value="C:membrane"/>
    <property type="evidence" value="ECO:0007669"/>
    <property type="project" value="TreeGrafter"/>
</dbReference>
<dbReference type="STRING" id="363999.A0A439DD06"/>
<dbReference type="PRINTS" id="PR00111">
    <property type="entry name" value="ABHYDROLASE"/>
</dbReference>
<dbReference type="SUPFAM" id="SSF53474">
    <property type="entry name" value="alpha/beta-Hydrolases"/>
    <property type="match status" value="1"/>
</dbReference>
<accession>A0A439DD06</accession>
<dbReference type="Proteomes" id="UP000286045">
    <property type="component" value="Unassembled WGS sequence"/>
</dbReference>
<gene>
    <name evidence="2" type="ORF">EKO27_g2779</name>
</gene>
<dbReference type="InterPro" id="IPR000073">
    <property type="entry name" value="AB_hydrolase_1"/>
</dbReference>
<dbReference type="Pfam" id="PF00561">
    <property type="entry name" value="Abhydrolase_1"/>
    <property type="match status" value="1"/>
</dbReference>
<dbReference type="AlphaFoldDB" id="A0A439DD06"/>
<comment type="caution">
    <text evidence="2">The sequence shown here is derived from an EMBL/GenBank/DDBJ whole genome shotgun (WGS) entry which is preliminary data.</text>
</comment>
<dbReference type="InterPro" id="IPR029058">
    <property type="entry name" value="AB_hydrolase_fold"/>
</dbReference>
<proteinExistence type="predicted"/>
<dbReference type="Gene3D" id="3.40.50.1820">
    <property type="entry name" value="alpha/beta hydrolase"/>
    <property type="match status" value="1"/>
</dbReference>
<name>A0A439DD06_9PEZI</name>
<evidence type="ECO:0000313" key="3">
    <source>
        <dbReference type="Proteomes" id="UP000286045"/>
    </source>
</evidence>
<reference evidence="2 3" key="1">
    <citation type="submission" date="2018-12" db="EMBL/GenBank/DDBJ databases">
        <title>Draft genome sequence of Xylaria grammica IHI A82.</title>
        <authorList>
            <person name="Buettner E."/>
            <person name="Kellner H."/>
        </authorList>
    </citation>
    <scope>NUCLEOTIDE SEQUENCE [LARGE SCALE GENOMIC DNA]</scope>
    <source>
        <strain evidence="2 3">IHI A82</strain>
    </source>
</reference>
<keyword evidence="3" id="KW-1185">Reference proteome</keyword>
<dbReference type="PANTHER" id="PTHR43798">
    <property type="entry name" value="MONOACYLGLYCEROL LIPASE"/>
    <property type="match status" value="1"/>
</dbReference>
<protein>
    <recommendedName>
        <fullName evidence="1">AB hydrolase-1 domain-containing protein</fullName>
    </recommendedName>
</protein>
<organism evidence="2 3">
    <name type="scientific">Xylaria grammica</name>
    <dbReference type="NCBI Taxonomy" id="363999"/>
    <lineage>
        <taxon>Eukaryota</taxon>
        <taxon>Fungi</taxon>
        <taxon>Dikarya</taxon>
        <taxon>Ascomycota</taxon>
        <taxon>Pezizomycotina</taxon>
        <taxon>Sordariomycetes</taxon>
        <taxon>Xylariomycetidae</taxon>
        <taxon>Xylariales</taxon>
        <taxon>Xylariaceae</taxon>
        <taxon>Xylaria</taxon>
    </lineage>
</organism>
<dbReference type="PANTHER" id="PTHR43798:SF33">
    <property type="entry name" value="HYDROLASE, PUTATIVE (AFU_ORTHOLOGUE AFUA_2G14860)-RELATED"/>
    <property type="match status" value="1"/>
</dbReference>
<sequence>MATEFYTLELSSGRDMSFAYAEPPGGSDDWILLANPLGTTLEVWSHVVLRCTAAGFNVLRYELPGHGFSTAPEDLDSTTIHTLVQDVFELLEHMEIQTLDAWIGVSLGAAIGVAFASRYANRVTRLVVCDTITCSPVNAGVPDFFRTRSAILGGAGGTDDYVADSLQRWFGDDWLGANEDEAERVRFCMLDATVEGLQTCLAALSSPTFDLRLWASRAGLHIRSALLLVGENDSPGLYQMMEELQMDLQGGLRMRNPGAVVRLIKIQGAGHVPFVDSLDSFLALIFAFLAG</sequence>
<feature type="domain" description="AB hydrolase-1" evidence="1">
    <location>
        <begin position="31"/>
        <end position="276"/>
    </location>
</feature>
<dbReference type="GO" id="GO:0046464">
    <property type="term" value="P:acylglycerol catabolic process"/>
    <property type="evidence" value="ECO:0007669"/>
    <property type="project" value="TreeGrafter"/>
</dbReference>
<evidence type="ECO:0000259" key="1">
    <source>
        <dbReference type="Pfam" id="PF00561"/>
    </source>
</evidence>